<comment type="caution">
    <text evidence="1">The sequence shown here is derived from an EMBL/GenBank/DDBJ whole genome shotgun (WGS) entry which is preliminary data.</text>
</comment>
<name>A0A391NY20_9FIRM</name>
<dbReference type="Proteomes" id="UP000265643">
    <property type="component" value="Unassembled WGS sequence"/>
</dbReference>
<organism evidence="1 2">
    <name type="scientific">Mediterraneibacter butyricigenes</name>
    <dbReference type="NCBI Taxonomy" id="2316025"/>
    <lineage>
        <taxon>Bacteria</taxon>
        <taxon>Bacillati</taxon>
        <taxon>Bacillota</taxon>
        <taxon>Clostridia</taxon>
        <taxon>Lachnospirales</taxon>
        <taxon>Lachnospiraceae</taxon>
        <taxon>Mediterraneibacter</taxon>
    </lineage>
</organism>
<reference evidence="2" key="1">
    <citation type="submission" date="2018-09" db="EMBL/GenBank/DDBJ databases">
        <title>Draft Genome Sequence of Mediterraneibacter sp. KCTC 15684.</title>
        <authorList>
            <person name="Kim J.S."/>
            <person name="Han K.I."/>
            <person name="Suh M.K."/>
            <person name="Lee K.C."/>
            <person name="Eom M.K."/>
            <person name="Lee J.H."/>
            <person name="Park S.H."/>
            <person name="Kang S.W."/>
            <person name="Park J.E."/>
            <person name="Oh B.S."/>
            <person name="Yu S.Y."/>
            <person name="Choi S.H."/>
            <person name="Lee D.H."/>
            <person name="Yoon H."/>
            <person name="Kim B."/>
            <person name="Yang S.J."/>
            <person name="Lee J.S."/>
        </authorList>
    </citation>
    <scope>NUCLEOTIDE SEQUENCE [LARGE SCALE GENOMIC DNA]</scope>
    <source>
        <strain evidence="2">KCTC 15684</strain>
    </source>
</reference>
<sequence length="361" mass="42411">MGNKLKEVFSNQEISYKGKISFKNKEAYKDFIEALNSVQEEGRTIRVNGVTDIETSVQTGNNIYPISEQEEIVDVIIGPSKEKVTFNIDTELGKRDINFSRFHTNDNIVLETKQDEIVYLKIVLEKGTGKSKITYRAQPEKAKSIKEIIEHYNMMVAFFDRLFKQPIEAIKKDTQIKEWNSIKSMKKYFEEAILQYKKLHFVEQEVEITIDPSKLQQDEEECWRDTEELYIILKKKMPIRINTKLTEMKTNDLKINQQKENIKVGTALDVTFIKRKEFYLWGETVEIYTSNLLTNAIVKEIIELENGTTKISYGEEDSRPMFISYKGFKTEKEAENEMKSIMENKETYVNAKRLWEYLAEE</sequence>
<dbReference type="RefSeq" id="WP_119297348.1">
    <property type="nucleotide sequence ID" value="NZ_BHGK01000001.1"/>
</dbReference>
<proteinExistence type="predicted"/>
<accession>A0A391NY20</accession>
<dbReference type="AlphaFoldDB" id="A0A391NY20"/>
<keyword evidence="2" id="KW-1185">Reference proteome</keyword>
<evidence type="ECO:0000313" key="2">
    <source>
        <dbReference type="Proteomes" id="UP000265643"/>
    </source>
</evidence>
<gene>
    <name evidence="1" type="ORF">KGMB01110_02610</name>
</gene>
<evidence type="ECO:0000313" key="1">
    <source>
        <dbReference type="EMBL" id="GCA65825.1"/>
    </source>
</evidence>
<dbReference type="EMBL" id="BHGK01000001">
    <property type="protein sequence ID" value="GCA65825.1"/>
    <property type="molecule type" value="Genomic_DNA"/>
</dbReference>
<protein>
    <submittedName>
        <fullName evidence="1">Uncharacterized protein</fullName>
    </submittedName>
</protein>